<keyword evidence="1" id="KW-0418">Kinase</keyword>
<evidence type="ECO:0000313" key="2">
    <source>
        <dbReference type="Proteomes" id="UP001165960"/>
    </source>
</evidence>
<evidence type="ECO:0000313" key="1">
    <source>
        <dbReference type="EMBL" id="KAJ9068665.1"/>
    </source>
</evidence>
<organism evidence="1 2">
    <name type="scientific">Entomophthora muscae</name>
    <dbReference type="NCBI Taxonomy" id="34485"/>
    <lineage>
        <taxon>Eukaryota</taxon>
        <taxon>Fungi</taxon>
        <taxon>Fungi incertae sedis</taxon>
        <taxon>Zoopagomycota</taxon>
        <taxon>Entomophthoromycotina</taxon>
        <taxon>Entomophthoromycetes</taxon>
        <taxon>Entomophthorales</taxon>
        <taxon>Entomophthoraceae</taxon>
        <taxon>Entomophthora</taxon>
    </lineage>
</organism>
<proteinExistence type="predicted"/>
<sequence>MNMSNSNNGDKIQVSSLKGNSSLNYERLTSHTKGKGLQRSTSVSYEKSVSITKERLQRNGSVTFNKSTLSKYKSRFQLSENVSARKDVSLFRQNLLHQSKSTEPNNEVVFMKPAVGVASHNYRESKEVSASQTSLLHSRGEISNSISYTTAPSGSQYFTPSSSLKGDLLSRFASKPAKQTSSSSLKLSSKYSSSATAVDSSSCHNIQSKHGGRKEHSSQLVERMMTSDLSSGVSKLDDTTLSHNETHKSLSSLTLGRSKCRNLSREDFSIGSPLGKGRFGKVFLAKHIPSGFICALKVLCKDDIKHTLESSFQNEVNLHGMISNPNILQFYGVFCDAKYIYLVLEYAPQGDLYSKIRASGRFPEDTAVKYIVQIINAVMHLHNNYILHRDLKLENILIGHDGRLLLSDFGYAVQDRKPRRSMVGTPDYISPEIVCGRSYGRASDMWAVGVISYELLTSYTPFEVLGDTDATEEIYARISKLDLKFPDYISPLAVDFISKVISIKPQSYDQTSSLRETPTSACPARRR</sequence>
<keyword evidence="1" id="KW-0808">Transferase</keyword>
<dbReference type="Proteomes" id="UP001165960">
    <property type="component" value="Unassembled WGS sequence"/>
</dbReference>
<gene>
    <name evidence="1" type="primary">IPL1_2</name>
    <name evidence="1" type="ORF">DSO57_1026370</name>
</gene>
<reference evidence="1" key="1">
    <citation type="submission" date="2022-04" db="EMBL/GenBank/DDBJ databases">
        <title>Genome of the entomopathogenic fungus Entomophthora muscae.</title>
        <authorList>
            <person name="Elya C."/>
            <person name="Lovett B.R."/>
            <person name="Lee E."/>
            <person name="Macias A.M."/>
            <person name="Hajek A.E."/>
            <person name="De Bivort B.L."/>
            <person name="Kasson M.T."/>
            <person name="De Fine Licht H.H."/>
            <person name="Stajich J.E."/>
        </authorList>
    </citation>
    <scope>NUCLEOTIDE SEQUENCE</scope>
    <source>
        <strain evidence="1">Berkeley</strain>
    </source>
</reference>
<name>A0ACC2T253_9FUNG</name>
<accession>A0ACC2T253</accession>
<protein>
    <submittedName>
        <fullName evidence="1">Spindle assembly checkpoint kinase, variant 2</fullName>
    </submittedName>
</protein>
<keyword evidence="2" id="KW-1185">Reference proteome</keyword>
<dbReference type="EMBL" id="QTSX02003704">
    <property type="protein sequence ID" value="KAJ9068665.1"/>
    <property type="molecule type" value="Genomic_DNA"/>
</dbReference>
<comment type="caution">
    <text evidence="1">The sequence shown here is derived from an EMBL/GenBank/DDBJ whole genome shotgun (WGS) entry which is preliminary data.</text>
</comment>